<feature type="compositionally biased region" description="Polar residues" evidence="1">
    <location>
        <begin position="73"/>
        <end position="82"/>
    </location>
</feature>
<feature type="region of interest" description="Disordered" evidence="1">
    <location>
        <begin position="63"/>
        <end position="84"/>
    </location>
</feature>
<reference evidence="3" key="1">
    <citation type="submission" date="2020-05" db="EMBL/GenBank/DDBJ databases">
        <authorList>
            <person name="Chiriac C."/>
            <person name="Salcher M."/>
            <person name="Ghai R."/>
            <person name="Kavagutti S V."/>
        </authorList>
    </citation>
    <scope>NUCLEOTIDE SEQUENCE</scope>
</reference>
<feature type="transmembrane region" description="Helical" evidence="2">
    <location>
        <begin position="6"/>
        <end position="28"/>
    </location>
</feature>
<accession>A0A6J7ATY2</accession>
<dbReference type="EMBL" id="CAFABA010000185">
    <property type="protein sequence ID" value="CAB4836496.1"/>
    <property type="molecule type" value="Genomic_DNA"/>
</dbReference>
<keyword evidence="2" id="KW-0812">Transmembrane</keyword>
<evidence type="ECO:0000313" key="3">
    <source>
        <dbReference type="EMBL" id="CAB4836496.1"/>
    </source>
</evidence>
<name>A0A6J7ATY2_9ZZZZ</name>
<evidence type="ECO:0000256" key="2">
    <source>
        <dbReference type="SAM" id="Phobius"/>
    </source>
</evidence>
<keyword evidence="2" id="KW-0472">Membrane</keyword>
<dbReference type="AlphaFoldDB" id="A0A6J7ATY2"/>
<organism evidence="3">
    <name type="scientific">freshwater metagenome</name>
    <dbReference type="NCBI Taxonomy" id="449393"/>
    <lineage>
        <taxon>unclassified sequences</taxon>
        <taxon>metagenomes</taxon>
        <taxon>ecological metagenomes</taxon>
    </lineage>
</organism>
<evidence type="ECO:0000256" key="1">
    <source>
        <dbReference type="SAM" id="MobiDB-lite"/>
    </source>
</evidence>
<protein>
    <submittedName>
        <fullName evidence="3">Unannotated protein</fullName>
    </submittedName>
</protein>
<gene>
    <name evidence="3" type="ORF">UFOPK3139_02940</name>
</gene>
<proteinExistence type="predicted"/>
<keyword evidence="2" id="KW-1133">Transmembrane helix</keyword>
<sequence>MKRSYLPFIAIGMLLIAVATAAMIYLLVSGRGGGVDTVPTEIQVFAATTFKIAPTTTLRPARATEVRGGSSLARGTNGSTPRIASRRSYDWRKVDDSCRAAWTARAPGRCHDR</sequence>